<proteinExistence type="predicted"/>
<dbReference type="EMBL" id="BJZT01000049">
    <property type="protein sequence ID" value="GEP01723.1"/>
    <property type="molecule type" value="Genomic_DNA"/>
</dbReference>
<reference evidence="1 2" key="1">
    <citation type="submission" date="2019-07" db="EMBL/GenBank/DDBJ databases">
        <title>Whole genome shotgun sequence of Methylobacterium haplocladii NBRC 107714.</title>
        <authorList>
            <person name="Hosoyama A."/>
            <person name="Uohara A."/>
            <person name="Ohji S."/>
            <person name="Ichikawa N."/>
        </authorList>
    </citation>
    <scope>NUCLEOTIDE SEQUENCE [LARGE SCALE GENOMIC DNA]</scope>
    <source>
        <strain evidence="1 2">NBRC 107714</strain>
    </source>
</reference>
<evidence type="ECO:0000313" key="1">
    <source>
        <dbReference type="EMBL" id="GEP01723.1"/>
    </source>
</evidence>
<organism evidence="1 2">
    <name type="scientific">Methylobacterium haplocladii</name>
    <dbReference type="NCBI Taxonomy" id="1176176"/>
    <lineage>
        <taxon>Bacteria</taxon>
        <taxon>Pseudomonadati</taxon>
        <taxon>Pseudomonadota</taxon>
        <taxon>Alphaproteobacteria</taxon>
        <taxon>Hyphomicrobiales</taxon>
        <taxon>Methylobacteriaceae</taxon>
        <taxon>Methylobacterium</taxon>
    </lineage>
</organism>
<name>A0A512IVM5_9HYPH</name>
<gene>
    <name evidence="1" type="ORF">MHA02_41100</name>
</gene>
<keyword evidence="2" id="KW-1185">Reference proteome</keyword>
<protein>
    <recommendedName>
        <fullName evidence="3">Anti-sigma factor NepR domain-containing protein</fullName>
    </recommendedName>
</protein>
<evidence type="ECO:0008006" key="3">
    <source>
        <dbReference type="Google" id="ProtNLM"/>
    </source>
</evidence>
<dbReference type="Proteomes" id="UP000321258">
    <property type="component" value="Unassembled WGS sequence"/>
</dbReference>
<comment type="caution">
    <text evidence="1">The sequence shown here is derived from an EMBL/GenBank/DDBJ whole genome shotgun (WGS) entry which is preliminary data.</text>
</comment>
<dbReference type="AlphaFoldDB" id="A0A512IVM5"/>
<accession>A0A512IVM5</accession>
<evidence type="ECO:0000313" key="2">
    <source>
        <dbReference type="Proteomes" id="UP000321258"/>
    </source>
</evidence>
<sequence length="60" mass="6616">MPFSSSVRASEGTFDSALLGRIGDDLRHLYDELTDSELPSSLRDLAETVDARRMDASRDA</sequence>